<protein>
    <submittedName>
        <fullName evidence="5">Molybdenum cofactor biosynthesis protein</fullName>
    </submittedName>
</protein>
<dbReference type="SUPFAM" id="SSF53218">
    <property type="entry name" value="Molybdenum cofactor biosynthesis proteins"/>
    <property type="match status" value="1"/>
</dbReference>
<dbReference type="PANTHER" id="PTHR43764:SF1">
    <property type="entry name" value="MOLYBDOPTERIN MOLYBDOTRANSFERASE"/>
    <property type="match status" value="1"/>
</dbReference>
<gene>
    <name evidence="5" type="ORF">CAQU_03870</name>
</gene>
<dbReference type="KEGG" id="caqu:CAQU_03870"/>
<organism evidence="5 6">
    <name type="scientific">Corynebacterium aquilae DSM 44791</name>
    <dbReference type="NCBI Taxonomy" id="1431546"/>
    <lineage>
        <taxon>Bacteria</taxon>
        <taxon>Bacillati</taxon>
        <taxon>Actinomycetota</taxon>
        <taxon>Actinomycetes</taxon>
        <taxon>Mycobacteriales</taxon>
        <taxon>Corynebacteriaceae</taxon>
        <taxon>Corynebacterium</taxon>
    </lineage>
</organism>
<dbReference type="Proteomes" id="UP000185478">
    <property type="component" value="Chromosome"/>
</dbReference>
<evidence type="ECO:0000313" key="6">
    <source>
        <dbReference type="Proteomes" id="UP000185478"/>
    </source>
</evidence>
<name>A0A1L7CEU4_9CORY</name>
<dbReference type="Pfam" id="PF00994">
    <property type="entry name" value="MoCF_biosynth"/>
    <property type="match status" value="1"/>
</dbReference>
<dbReference type="SMART" id="SM00852">
    <property type="entry name" value="MoCF_biosynth"/>
    <property type="match status" value="1"/>
</dbReference>
<dbReference type="InterPro" id="IPR036425">
    <property type="entry name" value="MoaB/Mog-like_dom_sf"/>
</dbReference>
<dbReference type="GO" id="GO:0006777">
    <property type="term" value="P:Mo-molybdopterin cofactor biosynthetic process"/>
    <property type="evidence" value="ECO:0007669"/>
    <property type="project" value="UniProtKB-KW"/>
</dbReference>
<proteinExistence type="predicted"/>
<dbReference type="PANTHER" id="PTHR43764">
    <property type="entry name" value="MOLYBDENUM COFACTOR BIOSYNTHESIS"/>
    <property type="match status" value="1"/>
</dbReference>
<comment type="pathway">
    <text evidence="1">Cofactor biosynthesis; molybdopterin biosynthesis.</text>
</comment>
<feature type="domain" description="MoaB/Mog" evidence="4">
    <location>
        <begin position="38"/>
        <end position="179"/>
    </location>
</feature>
<evidence type="ECO:0000313" key="5">
    <source>
        <dbReference type="EMBL" id="APT84347.1"/>
    </source>
</evidence>
<keyword evidence="6" id="KW-1185">Reference proteome</keyword>
<dbReference type="RefSeq" id="WP_075725357.1">
    <property type="nucleotide sequence ID" value="NZ_CP009245.1"/>
</dbReference>
<evidence type="ECO:0000256" key="3">
    <source>
        <dbReference type="SAM" id="MobiDB-lite"/>
    </source>
</evidence>
<dbReference type="EMBL" id="CP009245">
    <property type="protein sequence ID" value="APT84347.1"/>
    <property type="molecule type" value="Genomic_DNA"/>
</dbReference>
<dbReference type="Gene3D" id="3.40.980.10">
    <property type="entry name" value="MoaB/Mog-like domain"/>
    <property type="match status" value="1"/>
</dbReference>
<sequence>MEHSSHAPVDLDGIAEPDPEVLRAEESDGGAKPQRRALVVLVGDSITDPDSTARLVTELLNEDDFTVDAVVGVPSKGKAIRKALETAVVGGADLVLTIGGTGVGPRNKTPDATRAVLDQILPGVSQALRASGLACGAIDAGTSRGIAGVSGSTMIVNLAPSRSSIRDGMATLGPLVHHVLDQLDQWTCE</sequence>
<dbReference type="AlphaFoldDB" id="A0A1L7CEU4"/>
<dbReference type="OrthoDB" id="9784492at2"/>
<reference evidence="5 6" key="1">
    <citation type="submission" date="2014-08" db="EMBL/GenBank/DDBJ databases">
        <title>Complete genome sequence of Corynebacterium aquilae S-613T(T) (=DSM 44791(T)), isolated from the choana of a healthy golden eagle.</title>
        <authorList>
            <person name="Ruckert C."/>
            <person name="Albersmeier A."/>
            <person name="Winkler A."/>
            <person name="Kalinowski J."/>
        </authorList>
    </citation>
    <scope>NUCLEOTIDE SEQUENCE [LARGE SCALE GENOMIC DNA]</scope>
    <source>
        <strain evidence="5 6">S-613</strain>
    </source>
</reference>
<dbReference type="STRING" id="1431546.CAQU_03870"/>
<dbReference type="InterPro" id="IPR051920">
    <property type="entry name" value="MPT_Adenylyltrnsfr/MoaC-Rel"/>
</dbReference>
<dbReference type="InterPro" id="IPR001453">
    <property type="entry name" value="MoaB/Mog_dom"/>
</dbReference>
<evidence type="ECO:0000256" key="1">
    <source>
        <dbReference type="ARBA" id="ARBA00005046"/>
    </source>
</evidence>
<evidence type="ECO:0000259" key="4">
    <source>
        <dbReference type="SMART" id="SM00852"/>
    </source>
</evidence>
<evidence type="ECO:0000256" key="2">
    <source>
        <dbReference type="ARBA" id="ARBA00023150"/>
    </source>
</evidence>
<feature type="region of interest" description="Disordered" evidence="3">
    <location>
        <begin position="1"/>
        <end position="30"/>
    </location>
</feature>
<accession>A0A1L7CEU4</accession>
<keyword evidence="2" id="KW-0501">Molybdenum cofactor biosynthesis</keyword>